<reference evidence="1" key="2">
    <citation type="journal article" date="2015" name="Data Brief">
        <title>Shoot transcriptome of the giant reed, Arundo donax.</title>
        <authorList>
            <person name="Barrero R.A."/>
            <person name="Guerrero F.D."/>
            <person name="Moolhuijzen P."/>
            <person name="Goolsby J.A."/>
            <person name="Tidwell J."/>
            <person name="Bellgard S.E."/>
            <person name="Bellgard M.I."/>
        </authorList>
    </citation>
    <scope>NUCLEOTIDE SEQUENCE</scope>
    <source>
        <tissue evidence="1">Shoot tissue taken approximately 20 cm above the soil surface</tissue>
    </source>
</reference>
<dbReference type="EMBL" id="GBRH01187671">
    <property type="protein sequence ID" value="JAE10225.1"/>
    <property type="molecule type" value="Transcribed_RNA"/>
</dbReference>
<name>A0A0A9FB23_ARUDO</name>
<reference evidence="1" key="1">
    <citation type="submission" date="2014-09" db="EMBL/GenBank/DDBJ databases">
        <authorList>
            <person name="Magalhaes I.L.F."/>
            <person name="Oliveira U."/>
            <person name="Santos F.R."/>
            <person name="Vidigal T.H.D.A."/>
            <person name="Brescovit A.D."/>
            <person name="Santos A.J."/>
        </authorList>
    </citation>
    <scope>NUCLEOTIDE SEQUENCE</scope>
    <source>
        <tissue evidence="1">Shoot tissue taken approximately 20 cm above the soil surface</tissue>
    </source>
</reference>
<evidence type="ECO:0000313" key="1">
    <source>
        <dbReference type="EMBL" id="JAE10225.1"/>
    </source>
</evidence>
<dbReference type="AlphaFoldDB" id="A0A0A9FB23"/>
<accession>A0A0A9FB23</accession>
<sequence length="29" mass="3480">MCDFQNFPCKLEYQFTVIQLLEGLCNIRI</sequence>
<proteinExistence type="predicted"/>
<protein>
    <submittedName>
        <fullName evidence="1">Uncharacterized protein</fullName>
    </submittedName>
</protein>
<organism evidence="1">
    <name type="scientific">Arundo donax</name>
    <name type="common">Giant reed</name>
    <name type="synonym">Donax arundinaceus</name>
    <dbReference type="NCBI Taxonomy" id="35708"/>
    <lineage>
        <taxon>Eukaryota</taxon>
        <taxon>Viridiplantae</taxon>
        <taxon>Streptophyta</taxon>
        <taxon>Embryophyta</taxon>
        <taxon>Tracheophyta</taxon>
        <taxon>Spermatophyta</taxon>
        <taxon>Magnoliopsida</taxon>
        <taxon>Liliopsida</taxon>
        <taxon>Poales</taxon>
        <taxon>Poaceae</taxon>
        <taxon>PACMAD clade</taxon>
        <taxon>Arundinoideae</taxon>
        <taxon>Arundineae</taxon>
        <taxon>Arundo</taxon>
    </lineage>
</organism>